<dbReference type="InterPro" id="IPR000073">
    <property type="entry name" value="AB_hydrolase_1"/>
</dbReference>
<dbReference type="Proteomes" id="UP000295447">
    <property type="component" value="Unassembled WGS sequence"/>
</dbReference>
<dbReference type="InterPro" id="IPR029058">
    <property type="entry name" value="AB_hydrolase_fold"/>
</dbReference>
<evidence type="ECO:0000259" key="1">
    <source>
        <dbReference type="Pfam" id="PF12697"/>
    </source>
</evidence>
<dbReference type="GO" id="GO:0003824">
    <property type="term" value="F:catalytic activity"/>
    <property type="evidence" value="ECO:0007669"/>
    <property type="project" value="UniProtKB-ARBA"/>
</dbReference>
<comment type="caution">
    <text evidence="2">The sequence shown here is derived from an EMBL/GenBank/DDBJ whole genome shotgun (WGS) entry which is preliminary data.</text>
</comment>
<accession>A0A4R7ZZ49</accession>
<dbReference type="PANTHER" id="PTHR37017:SF11">
    <property type="entry name" value="ESTERASE_LIPASE_THIOESTERASE DOMAIN-CONTAINING PROTEIN"/>
    <property type="match status" value="1"/>
</dbReference>
<dbReference type="Gene3D" id="3.40.50.1820">
    <property type="entry name" value="alpha/beta hydrolase"/>
    <property type="match status" value="1"/>
</dbReference>
<dbReference type="RefSeq" id="WP_134116367.1">
    <property type="nucleotide sequence ID" value="NZ_SODF01000001.1"/>
</dbReference>
<sequence>MTKRPIFVFVHGTHSSGASWLDLVNELTLRGHRAVAVDLPGHGARGFFPHAYQAPQDVRGLATEPSPLADLTLDDYVDHVIRVVRRAHQLGPVILVGASQGGVTVSRVGNAVPELLERVVYTSAYCCVDLPSMAEYFATPENSESLVDQVTKALAGDPATLGVARVNWRTADLDLIAGIKQCLADDFTDEAMHNLLNHFQPDEPIAIPASDARGHADTWGRIPRTYIRFTEDRLIPPALQDRFIAEADRLTPDNPTDVHNVPAPHAGPMSRPELVQIFETLGA</sequence>
<dbReference type="PANTHER" id="PTHR37017">
    <property type="entry name" value="AB HYDROLASE-1 DOMAIN-CONTAINING PROTEIN-RELATED"/>
    <property type="match status" value="1"/>
</dbReference>
<dbReference type="AlphaFoldDB" id="A0A4R7ZZ49"/>
<gene>
    <name evidence="2" type="ORF">EV650_1328</name>
</gene>
<keyword evidence="3" id="KW-1185">Reference proteome</keyword>
<protein>
    <submittedName>
        <fullName evidence="2">Pimeloyl-ACP methyl ester carboxylesterase</fullName>
    </submittedName>
</protein>
<dbReference type="OrthoDB" id="3827413at2"/>
<dbReference type="SUPFAM" id="SSF53474">
    <property type="entry name" value="alpha/beta-Hydrolases"/>
    <property type="match status" value="1"/>
</dbReference>
<feature type="domain" description="AB hydrolase-1" evidence="1">
    <location>
        <begin position="7"/>
        <end position="274"/>
    </location>
</feature>
<proteinExistence type="predicted"/>
<evidence type="ECO:0000313" key="2">
    <source>
        <dbReference type="EMBL" id="TDW22491.1"/>
    </source>
</evidence>
<dbReference type="EMBL" id="SODF01000001">
    <property type="protein sequence ID" value="TDW22491.1"/>
    <property type="molecule type" value="Genomic_DNA"/>
</dbReference>
<organism evidence="2 3">
    <name type="scientific">Kribbella kalugense</name>
    <dbReference type="NCBI Taxonomy" id="2512221"/>
    <lineage>
        <taxon>Bacteria</taxon>
        <taxon>Bacillati</taxon>
        <taxon>Actinomycetota</taxon>
        <taxon>Actinomycetes</taxon>
        <taxon>Propionibacteriales</taxon>
        <taxon>Kribbellaceae</taxon>
        <taxon>Kribbella</taxon>
    </lineage>
</organism>
<reference evidence="2 3" key="1">
    <citation type="submission" date="2019-03" db="EMBL/GenBank/DDBJ databases">
        <title>Genomic Encyclopedia of Type Strains, Phase III (KMG-III): the genomes of soil and plant-associated and newly described type strains.</title>
        <authorList>
            <person name="Whitman W."/>
        </authorList>
    </citation>
    <scope>NUCLEOTIDE SEQUENCE [LARGE SCALE GENOMIC DNA]</scope>
    <source>
        <strain evidence="2 3">VKM Ac-2570</strain>
    </source>
</reference>
<dbReference type="InterPro" id="IPR052897">
    <property type="entry name" value="Sec-Metab_Biosynth_Hydrolase"/>
</dbReference>
<name>A0A4R7ZZ49_9ACTN</name>
<evidence type="ECO:0000313" key="3">
    <source>
        <dbReference type="Proteomes" id="UP000295447"/>
    </source>
</evidence>
<dbReference type="Pfam" id="PF12697">
    <property type="entry name" value="Abhydrolase_6"/>
    <property type="match status" value="1"/>
</dbReference>